<keyword evidence="4 5" id="KW-0472">Membrane</keyword>
<evidence type="ECO:0000313" key="7">
    <source>
        <dbReference type="EMBL" id="CAH0481512.1"/>
    </source>
</evidence>
<feature type="transmembrane region" description="Helical" evidence="5">
    <location>
        <begin position="14"/>
        <end position="37"/>
    </location>
</feature>
<dbReference type="PANTHER" id="PTHR10783">
    <property type="entry name" value="XENOTROPIC AND POLYTROPIC RETROVIRUS RECEPTOR 1-RELATED"/>
    <property type="match status" value="1"/>
</dbReference>
<dbReference type="PROSITE" id="PS51380">
    <property type="entry name" value="EXS"/>
    <property type="match status" value="1"/>
</dbReference>
<evidence type="ECO:0000313" key="8">
    <source>
        <dbReference type="EMBL" id="CAH0513417.1"/>
    </source>
</evidence>
<feature type="transmembrane region" description="Helical" evidence="5">
    <location>
        <begin position="263"/>
        <end position="287"/>
    </location>
</feature>
<feature type="domain" description="EXS" evidence="6">
    <location>
        <begin position="191"/>
        <end position="391"/>
    </location>
</feature>
<reference evidence="7 9" key="1">
    <citation type="submission" date="2021-11" db="EMBL/GenBank/DDBJ databases">
        <authorList>
            <person name="Islam A."/>
            <person name="Islam S."/>
            <person name="Flora M.S."/>
            <person name="Rahman M."/>
            <person name="Ziaur R.M."/>
            <person name="Epstein J.H."/>
            <person name="Hassan M."/>
            <person name="Klassen M."/>
            <person name="Woodard K."/>
            <person name="Webb A."/>
            <person name="Webby R.J."/>
            <person name="El Zowalaty M.E."/>
        </authorList>
    </citation>
    <scope>NUCLEOTIDE SEQUENCE</scope>
    <source>
        <strain evidence="8">Pbs1</strain>
        <strain evidence="7">Pbs3</strain>
    </source>
</reference>
<evidence type="ECO:0000259" key="6">
    <source>
        <dbReference type="PROSITE" id="PS51380"/>
    </source>
</evidence>
<dbReference type="InterPro" id="IPR004342">
    <property type="entry name" value="EXS_C"/>
</dbReference>
<dbReference type="PANTHER" id="PTHR10783:SF46">
    <property type="entry name" value="PROTEIN ERD1 HOMOLOG 2"/>
    <property type="match status" value="1"/>
</dbReference>
<evidence type="ECO:0000256" key="1">
    <source>
        <dbReference type="ARBA" id="ARBA00004141"/>
    </source>
</evidence>
<keyword evidence="3 5" id="KW-1133">Transmembrane helix</keyword>
<evidence type="ECO:0000256" key="3">
    <source>
        <dbReference type="ARBA" id="ARBA00022989"/>
    </source>
</evidence>
<dbReference type="GO" id="GO:0016020">
    <property type="term" value="C:membrane"/>
    <property type="evidence" value="ECO:0007669"/>
    <property type="project" value="UniProtKB-SubCell"/>
</dbReference>
<organism evidence="7 10">
    <name type="scientific">Peronospora belbahrii</name>
    <dbReference type="NCBI Taxonomy" id="622444"/>
    <lineage>
        <taxon>Eukaryota</taxon>
        <taxon>Sar</taxon>
        <taxon>Stramenopiles</taxon>
        <taxon>Oomycota</taxon>
        <taxon>Peronosporomycetes</taxon>
        <taxon>Peronosporales</taxon>
        <taxon>Peronosporaceae</taxon>
        <taxon>Peronospora</taxon>
    </lineage>
</organism>
<name>A0AAU9LBB2_9STRA</name>
<evidence type="ECO:0000256" key="2">
    <source>
        <dbReference type="ARBA" id="ARBA00022692"/>
    </source>
</evidence>
<comment type="caution">
    <text evidence="7">The sequence shown here is derived from an EMBL/GenBank/DDBJ whole genome shotgun (WGS) entry which is preliminary data.</text>
</comment>
<feature type="transmembrane region" description="Helical" evidence="5">
    <location>
        <begin position="238"/>
        <end position="257"/>
    </location>
</feature>
<feature type="transmembrane region" description="Helical" evidence="5">
    <location>
        <begin position="98"/>
        <end position="118"/>
    </location>
</feature>
<accession>A0AAU9LBB2</accession>
<evidence type="ECO:0000256" key="4">
    <source>
        <dbReference type="ARBA" id="ARBA00023136"/>
    </source>
</evidence>
<sequence>MHEQLPAPYHVNTWFFVCGPLAVNVFIMGLATNLYVFKRYNLAFDRVLDMQPDEVPTARGVFRTGLLLLFVQFLLFHIEVARRGDKFGVDEIRMEMILLGYVLVAAVLLLCPFDVLHYKFRMFVVRKVAHCLWPFQDYSLKIPTHATPFVEVFIADGMTSLSKFIQDLSIALMLLLMSSYNKPEDLKESYISKLKDSPLPYFAASTPYIIRATQCMISFRRTVSVDDRFLHLLNTMKYCSSLLVISVGAYPMLMGLARPKQNSFFLLCAVFNSLYSFIWDVVMDWGLGQPKLPRRIFFLRHQLTYRPQKIYYLIIVVDFALRIMWVTKWWDWMHRGVHFKLFLQIAEVVRRIIWNFVRVEWQCIKLDIIGSKKLSADALELEGMIEKMPLIAEDDLLDDAKTRMRLHSRSNLLSSENSCTKTRKALSPSNGRRLHLPVTKTAHDADIGLEKQAKHDETKLSAAITVASYSGKPQAMLVSGKKITVSTSSRKIRSESKQP</sequence>
<feature type="transmembrane region" description="Helical" evidence="5">
    <location>
        <begin position="310"/>
        <end position="330"/>
    </location>
</feature>
<dbReference type="Proteomes" id="UP001160483">
    <property type="component" value="Unassembled WGS sequence"/>
</dbReference>
<keyword evidence="9" id="KW-1185">Reference proteome</keyword>
<gene>
    <name evidence="8" type="ORF">PBS001_LOCUS230</name>
    <name evidence="7" type="ORF">PBS003_LOCUS8118</name>
</gene>
<evidence type="ECO:0000313" key="9">
    <source>
        <dbReference type="Proteomes" id="UP001158986"/>
    </source>
</evidence>
<proteinExistence type="predicted"/>
<dbReference type="EMBL" id="CAKKTJ010000329">
    <property type="protein sequence ID" value="CAH0481512.1"/>
    <property type="molecule type" value="Genomic_DNA"/>
</dbReference>
<evidence type="ECO:0000256" key="5">
    <source>
        <dbReference type="SAM" id="Phobius"/>
    </source>
</evidence>
<dbReference type="EMBL" id="CAKLCB010000012">
    <property type="protein sequence ID" value="CAH0513417.1"/>
    <property type="molecule type" value="Genomic_DNA"/>
</dbReference>
<evidence type="ECO:0000313" key="10">
    <source>
        <dbReference type="Proteomes" id="UP001160483"/>
    </source>
</evidence>
<keyword evidence="2 5" id="KW-0812">Transmembrane</keyword>
<comment type="subcellular location">
    <subcellularLocation>
        <location evidence="1">Membrane</location>
        <topology evidence="1">Multi-pass membrane protein</topology>
    </subcellularLocation>
</comment>
<feature type="transmembrane region" description="Helical" evidence="5">
    <location>
        <begin position="58"/>
        <end position="78"/>
    </location>
</feature>
<dbReference type="AlphaFoldDB" id="A0AAU9LBB2"/>
<dbReference type="Pfam" id="PF03124">
    <property type="entry name" value="EXS"/>
    <property type="match status" value="1"/>
</dbReference>
<protein>
    <recommendedName>
        <fullName evidence="6">EXS domain-containing protein</fullName>
    </recommendedName>
</protein>
<dbReference type="Proteomes" id="UP001158986">
    <property type="component" value="Unassembled WGS sequence"/>
</dbReference>
<dbReference type="GO" id="GO:0005737">
    <property type="term" value="C:cytoplasm"/>
    <property type="evidence" value="ECO:0007669"/>
    <property type="project" value="TreeGrafter"/>
</dbReference>